<evidence type="ECO:0000313" key="2">
    <source>
        <dbReference type="Proteomes" id="UP000684084"/>
    </source>
</evidence>
<comment type="caution">
    <text evidence="1">The sequence shown here is derived from an EMBL/GenBank/DDBJ whole genome shotgun (WGS) entry which is preliminary data.</text>
</comment>
<dbReference type="OrthoDB" id="2410190at2759"/>
<dbReference type="Proteomes" id="UP000684084">
    <property type="component" value="Unassembled WGS sequence"/>
</dbReference>
<gene>
    <name evidence="1" type="ORF">CHRIB12_LOCUS1040</name>
</gene>
<reference evidence="1" key="1">
    <citation type="submission" date="2020-05" db="EMBL/GenBank/DDBJ databases">
        <authorList>
            <person name="Rincon C."/>
            <person name="Sanders R I."/>
            <person name="Robbins C."/>
            <person name="Chaturvedi A."/>
        </authorList>
    </citation>
    <scope>NUCLEOTIDE SEQUENCE</scope>
    <source>
        <strain evidence="1">CHB12</strain>
    </source>
</reference>
<protein>
    <submittedName>
        <fullName evidence="1">Uncharacterized protein</fullName>
    </submittedName>
</protein>
<dbReference type="VEuPathDB" id="FungiDB:RhiirFUN_014011"/>
<proteinExistence type="predicted"/>
<evidence type="ECO:0000313" key="1">
    <source>
        <dbReference type="EMBL" id="CAB5303474.1"/>
    </source>
</evidence>
<dbReference type="AlphaFoldDB" id="A0A915YPE8"/>
<organism evidence="1 2">
    <name type="scientific">Rhizophagus irregularis</name>
    <dbReference type="NCBI Taxonomy" id="588596"/>
    <lineage>
        <taxon>Eukaryota</taxon>
        <taxon>Fungi</taxon>
        <taxon>Fungi incertae sedis</taxon>
        <taxon>Mucoromycota</taxon>
        <taxon>Glomeromycotina</taxon>
        <taxon>Glomeromycetes</taxon>
        <taxon>Glomerales</taxon>
        <taxon>Glomeraceae</taxon>
        <taxon>Rhizophagus</taxon>
    </lineage>
</organism>
<dbReference type="EMBL" id="CAGKOT010000001">
    <property type="protein sequence ID" value="CAB5303474.1"/>
    <property type="molecule type" value="Genomic_DNA"/>
</dbReference>
<sequence>MKVIKLNRKWEEDYLNLHVRVLVVKLTIYNFFKPTESQHIESSDDDDLLTIDEAEEGEINENVDNLLTDNEFLSNLNKSGKRLIWKGCAVHAKTCPEIAENDMMARIGIDYRIFIPLPKFPPVAIAIIPNNKGSDTVDDIEKLHRKLIEEIAPQLHLHILSIAEFQAQQSDS</sequence>
<name>A0A915YPE8_9GLOM</name>
<accession>A0A915YPE8</accession>
<dbReference type="VEuPathDB" id="FungiDB:RhiirFUN_014010"/>